<dbReference type="InterPro" id="IPR035906">
    <property type="entry name" value="MetI-like_sf"/>
</dbReference>
<evidence type="ECO:0000313" key="12">
    <source>
        <dbReference type="EMBL" id="GAA2126197.1"/>
    </source>
</evidence>
<evidence type="ECO:0000256" key="1">
    <source>
        <dbReference type="ARBA" id="ARBA00004651"/>
    </source>
</evidence>
<keyword evidence="7 9" id="KW-1133">Transmembrane helix</keyword>
<comment type="similarity">
    <text evidence="2 10">Belongs to the binding-protein-dependent transport system permease family. MalFG subfamily.</text>
</comment>
<sequence length="542" mass="58306">MRRVFDMTDLLTPKRPATDEKPGRFTKRGRDGLAALGVRIIGLGLAIAVAISVTPALVGDSSWFFLAAIWAIVAVLVAVYATGRALPAKYLLPGTLMLVLFVVYPILLTAKTSFTNYGDGTRGTKEDTISQITGASVTRSESSPQYNLTIATDGDPASGPFTFFLVPQDDPESAFEGTAEGLEEAGDGVTIDNGRVSAVDGYTILNIKQISAASEALDEIAIPTEGGNFIVRDGTSEAFEGAPTLQYDEDADTITDTTTGTVYSVELRGDREFFVDENGERISDQSWTANVGTLNYKEIFTDSRISSDFLRIFAWTFIFATVSVVSTFLLGLLFALTLNDPRVRGQKIYRALLILPYAIPGFISLLLWSSFYNQDFGLINEITGLNINWFGGALSAKVAVLLTNLWMGFPYMFLVTTGALQAIPEDLTEAARIDGASGFEGFRRITFPLLLVTVAPLLVATFAFNFNNFGAIYLLTGGGPFTPDNPTAGGTDILISYTYRLAFGAGGVQIGFAAAVSVILFVITGVIAALQFRATRSLEDVN</sequence>
<feature type="domain" description="ABC transmembrane type-1" evidence="11">
    <location>
        <begin position="313"/>
        <end position="531"/>
    </location>
</feature>
<evidence type="ECO:0000256" key="2">
    <source>
        <dbReference type="ARBA" id="ARBA00009047"/>
    </source>
</evidence>
<feature type="transmembrane region" description="Helical" evidence="9">
    <location>
        <begin position="447"/>
        <end position="466"/>
    </location>
</feature>
<reference evidence="13" key="1">
    <citation type="journal article" date="2019" name="Int. J. Syst. Evol. Microbiol.">
        <title>The Global Catalogue of Microorganisms (GCM) 10K type strain sequencing project: providing services to taxonomists for standard genome sequencing and annotation.</title>
        <authorList>
            <consortium name="The Broad Institute Genomics Platform"/>
            <consortium name="The Broad Institute Genome Sequencing Center for Infectious Disease"/>
            <person name="Wu L."/>
            <person name="Ma J."/>
        </authorList>
    </citation>
    <scope>NUCLEOTIDE SEQUENCE [LARGE SCALE GENOMIC DNA]</scope>
    <source>
        <strain evidence="13">JCM 16021</strain>
    </source>
</reference>
<dbReference type="PANTHER" id="PTHR47314:SF1">
    <property type="entry name" value="MALTOSE_MALTODEXTRIN TRANSPORT SYSTEM PERMEASE PROTEIN MALF"/>
    <property type="match status" value="1"/>
</dbReference>
<gene>
    <name evidence="12" type="ORF">GCM10009843_24510</name>
</gene>
<evidence type="ECO:0000256" key="7">
    <source>
        <dbReference type="ARBA" id="ARBA00022989"/>
    </source>
</evidence>
<dbReference type="InterPro" id="IPR032550">
    <property type="entry name" value="TM_PBP2_N"/>
</dbReference>
<dbReference type="Pfam" id="PF16296">
    <property type="entry name" value="TM_PBP2_N"/>
    <property type="match status" value="1"/>
</dbReference>
<evidence type="ECO:0000256" key="4">
    <source>
        <dbReference type="ARBA" id="ARBA00022475"/>
    </source>
</evidence>
<dbReference type="CDD" id="cd06261">
    <property type="entry name" value="TM_PBP2"/>
    <property type="match status" value="1"/>
</dbReference>
<dbReference type="PANTHER" id="PTHR47314">
    <property type="entry name" value="MALTOSE/MALTODEXTRIN TRANSPORT SYSTEM PERMEASE PROTEIN MALF"/>
    <property type="match status" value="1"/>
</dbReference>
<evidence type="ECO:0000256" key="9">
    <source>
        <dbReference type="RuleBase" id="RU363032"/>
    </source>
</evidence>
<keyword evidence="6 9" id="KW-0812">Transmembrane</keyword>
<evidence type="ECO:0000256" key="10">
    <source>
        <dbReference type="RuleBase" id="RU367050"/>
    </source>
</evidence>
<keyword evidence="3 9" id="KW-0813">Transport</keyword>
<evidence type="ECO:0000256" key="3">
    <source>
        <dbReference type="ARBA" id="ARBA00022448"/>
    </source>
</evidence>
<feature type="transmembrane region" description="Helical" evidence="9">
    <location>
        <begin position="33"/>
        <end position="57"/>
    </location>
</feature>
<protein>
    <recommendedName>
        <fullName evidence="10">Maltose/maltodextrin transport system permease protein</fullName>
    </recommendedName>
</protein>
<evidence type="ECO:0000256" key="6">
    <source>
        <dbReference type="ARBA" id="ARBA00022692"/>
    </source>
</evidence>
<evidence type="ECO:0000313" key="13">
    <source>
        <dbReference type="Proteomes" id="UP001500575"/>
    </source>
</evidence>
<evidence type="ECO:0000256" key="5">
    <source>
        <dbReference type="ARBA" id="ARBA00022597"/>
    </source>
</evidence>
<evidence type="ECO:0000256" key="8">
    <source>
        <dbReference type="ARBA" id="ARBA00023136"/>
    </source>
</evidence>
<dbReference type="PROSITE" id="PS50928">
    <property type="entry name" value="ABC_TM1"/>
    <property type="match status" value="1"/>
</dbReference>
<comment type="caution">
    <text evidence="12">The sequence shown here is derived from an EMBL/GenBank/DDBJ whole genome shotgun (WGS) entry which is preliminary data.</text>
</comment>
<dbReference type="EMBL" id="BAAAQQ010000011">
    <property type="protein sequence ID" value="GAA2126197.1"/>
    <property type="molecule type" value="Genomic_DNA"/>
</dbReference>
<keyword evidence="13" id="KW-1185">Reference proteome</keyword>
<dbReference type="Gene3D" id="1.10.3720.10">
    <property type="entry name" value="MetI-like"/>
    <property type="match status" value="1"/>
</dbReference>
<keyword evidence="5 10" id="KW-0762">Sugar transport</keyword>
<dbReference type="Gene3D" id="1.20.58.370">
    <property type="entry name" value="MalF N-terminal region-like"/>
    <property type="match status" value="1"/>
</dbReference>
<name>A0ABP5K326_9ACTN</name>
<comment type="function">
    <text evidence="10">Part of the ABC transporter complex MalEFGK involved in maltose/maltodextrin import. Probably responsible for the translocation of the substrate across the membrane.</text>
</comment>
<evidence type="ECO:0000259" key="11">
    <source>
        <dbReference type="PROSITE" id="PS50928"/>
    </source>
</evidence>
<keyword evidence="8 9" id="KW-0472">Membrane</keyword>
<feature type="transmembrane region" description="Helical" evidence="9">
    <location>
        <begin position="90"/>
        <end position="107"/>
    </location>
</feature>
<comment type="subcellular location">
    <subcellularLocation>
        <location evidence="1 9">Cell membrane</location>
        <topology evidence="1 9">Multi-pass membrane protein</topology>
    </subcellularLocation>
</comment>
<dbReference type="Pfam" id="PF00528">
    <property type="entry name" value="BPD_transp_1"/>
    <property type="match status" value="1"/>
</dbReference>
<feature type="transmembrane region" description="Helical" evidence="9">
    <location>
        <begin position="63"/>
        <end position="83"/>
    </location>
</feature>
<accession>A0ABP5K326</accession>
<feature type="transmembrane region" description="Helical" evidence="9">
    <location>
        <begin position="348"/>
        <end position="369"/>
    </location>
</feature>
<dbReference type="SUPFAM" id="SSF161098">
    <property type="entry name" value="MetI-like"/>
    <property type="match status" value="1"/>
</dbReference>
<keyword evidence="4 10" id="KW-1003">Cell membrane</keyword>
<dbReference type="SUPFAM" id="SSF160964">
    <property type="entry name" value="MalF N-terminal region-like"/>
    <property type="match status" value="1"/>
</dbReference>
<feature type="transmembrane region" description="Helical" evidence="9">
    <location>
        <begin position="510"/>
        <end position="530"/>
    </location>
</feature>
<feature type="transmembrane region" description="Helical" evidence="9">
    <location>
        <begin position="312"/>
        <end position="336"/>
    </location>
</feature>
<dbReference type="InterPro" id="IPR035277">
    <property type="entry name" value="MalF_N"/>
</dbReference>
<proteinExistence type="inferred from homology"/>
<organism evidence="12 13">
    <name type="scientific">Nocardioides bigeumensis</name>
    <dbReference type="NCBI Taxonomy" id="433657"/>
    <lineage>
        <taxon>Bacteria</taxon>
        <taxon>Bacillati</taxon>
        <taxon>Actinomycetota</taxon>
        <taxon>Actinomycetes</taxon>
        <taxon>Propionibacteriales</taxon>
        <taxon>Nocardioidaceae</taxon>
        <taxon>Nocardioides</taxon>
    </lineage>
</organism>
<dbReference type="Proteomes" id="UP001500575">
    <property type="component" value="Unassembled WGS sequence"/>
</dbReference>
<dbReference type="InterPro" id="IPR000515">
    <property type="entry name" value="MetI-like"/>
</dbReference>